<dbReference type="Pfam" id="PF09335">
    <property type="entry name" value="VTT_dom"/>
    <property type="match status" value="1"/>
</dbReference>
<feature type="transmembrane region" description="Helical" evidence="1">
    <location>
        <begin position="12"/>
        <end position="34"/>
    </location>
</feature>
<evidence type="ECO:0000259" key="2">
    <source>
        <dbReference type="Pfam" id="PF09335"/>
    </source>
</evidence>
<sequence length="188" mass="20276">MDVAGWVGQYGYAAIALGMFVEGEAVLLMGGVAAARGHLTLPYVIMVAAIAGFMADQACFHAGRHYGSALLSRFPSVQTRAEHVNKLLRRHQVPLILSIRFLYGLRTAGLIAIGMSGVSPYRFLVLDFISALAWATLIGCAGYFFGRAIMRLLAEASTHELWLAGGLLLAVSLSLLLLLRARATRAER</sequence>
<gene>
    <name evidence="3" type="ORF">D3870_16505</name>
</gene>
<reference evidence="3 4" key="1">
    <citation type="submission" date="2018-09" db="EMBL/GenBank/DDBJ databases">
        <authorList>
            <person name="Zhu H."/>
        </authorList>
    </citation>
    <scope>NUCLEOTIDE SEQUENCE [LARGE SCALE GENOMIC DNA]</scope>
    <source>
        <strain evidence="3 4">K2R10-39</strain>
    </source>
</reference>
<evidence type="ECO:0000256" key="1">
    <source>
        <dbReference type="SAM" id="Phobius"/>
    </source>
</evidence>
<feature type="transmembrane region" description="Helical" evidence="1">
    <location>
        <begin position="41"/>
        <end position="63"/>
    </location>
</feature>
<dbReference type="EMBL" id="QYUN01000002">
    <property type="protein sequence ID" value="RJG07383.1"/>
    <property type="molecule type" value="Genomic_DNA"/>
</dbReference>
<organism evidence="3 4">
    <name type="scientific">Noviherbaspirillum cavernae</name>
    <dbReference type="NCBI Taxonomy" id="2320862"/>
    <lineage>
        <taxon>Bacteria</taxon>
        <taxon>Pseudomonadati</taxon>
        <taxon>Pseudomonadota</taxon>
        <taxon>Betaproteobacteria</taxon>
        <taxon>Burkholderiales</taxon>
        <taxon>Oxalobacteraceae</taxon>
        <taxon>Noviherbaspirillum</taxon>
    </lineage>
</organism>
<evidence type="ECO:0000313" key="4">
    <source>
        <dbReference type="Proteomes" id="UP000285190"/>
    </source>
</evidence>
<dbReference type="InterPro" id="IPR032816">
    <property type="entry name" value="VTT_dom"/>
</dbReference>
<accession>A0A418X4H0</accession>
<name>A0A418X4H0_9BURK</name>
<dbReference type="PANTHER" id="PTHR42709:SF2">
    <property type="entry name" value="INNER MEMBRANE PROTEIN YOHD"/>
    <property type="match status" value="1"/>
</dbReference>
<proteinExistence type="predicted"/>
<dbReference type="PANTHER" id="PTHR42709">
    <property type="entry name" value="ALKALINE PHOSPHATASE LIKE PROTEIN"/>
    <property type="match status" value="1"/>
</dbReference>
<evidence type="ECO:0000313" key="3">
    <source>
        <dbReference type="EMBL" id="RJG07383.1"/>
    </source>
</evidence>
<dbReference type="Proteomes" id="UP000285190">
    <property type="component" value="Unassembled WGS sequence"/>
</dbReference>
<dbReference type="OrthoDB" id="948134at2"/>
<comment type="caution">
    <text evidence="3">The sequence shown here is derived from an EMBL/GenBank/DDBJ whole genome shotgun (WGS) entry which is preliminary data.</text>
</comment>
<dbReference type="GO" id="GO:0005886">
    <property type="term" value="C:plasma membrane"/>
    <property type="evidence" value="ECO:0007669"/>
    <property type="project" value="TreeGrafter"/>
</dbReference>
<feature type="transmembrane region" description="Helical" evidence="1">
    <location>
        <begin position="125"/>
        <end position="149"/>
    </location>
</feature>
<keyword evidence="1" id="KW-1133">Transmembrane helix</keyword>
<keyword evidence="4" id="KW-1185">Reference proteome</keyword>
<protein>
    <submittedName>
        <fullName evidence="3">DedA family protein</fullName>
    </submittedName>
</protein>
<dbReference type="InterPro" id="IPR051311">
    <property type="entry name" value="DedA_domain"/>
</dbReference>
<keyword evidence="1" id="KW-0812">Transmembrane</keyword>
<feature type="transmembrane region" description="Helical" evidence="1">
    <location>
        <begin position="161"/>
        <end position="179"/>
    </location>
</feature>
<feature type="transmembrane region" description="Helical" evidence="1">
    <location>
        <begin position="93"/>
        <end position="113"/>
    </location>
</feature>
<keyword evidence="1" id="KW-0472">Membrane</keyword>
<feature type="domain" description="VTT" evidence="2">
    <location>
        <begin position="24"/>
        <end position="143"/>
    </location>
</feature>
<dbReference type="AlphaFoldDB" id="A0A418X4H0"/>
<dbReference type="RefSeq" id="WP_119740785.1">
    <property type="nucleotide sequence ID" value="NZ_QYUN01000002.1"/>
</dbReference>